<gene>
    <name evidence="1" type="ORF">BTO20_05850</name>
</gene>
<evidence type="ECO:0000313" key="1">
    <source>
        <dbReference type="EMBL" id="ART73443.1"/>
    </source>
</evidence>
<evidence type="ECO:0000313" key="2">
    <source>
        <dbReference type="Proteomes" id="UP000195331"/>
    </source>
</evidence>
<accession>A0A1Y0CDV4</accession>
<keyword evidence="2" id="KW-1185">Reference proteome</keyword>
<dbReference type="KEGG" id="mdx:BTO20_05850"/>
<dbReference type="Proteomes" id="UP000195331">
    <property type="component" value="Chromosome"/>
</dbReference>
<sequence length="71" mass="7603">MGTLLEAIERGSVIGVLGAADAVLATKQLAERQTQALNAIRELHERETTLCIECADKWPCPTIRAINEAGA</sequence>
<dbReference type="AlphaFoldDB" id="A0A1Y0CDV4"/>
<organism evidence="1 2">
    <name type="scientific">Mycobacterium dioxanotrophicus</name>
    <dbReference type="NCBI Taxonomy" id="482462"/>
    <lineage>
        <taxon>Bacteria</taxon>
        <taxon>Bacillati</taxon>
        <taxon>Actinomycetota</taxon>
        <taxon>Actinomycetes</taxon>
        <taxon>Mycobacteriales</taxon>
        <taxon>Mycobacteriaceae</taxon>
        <taxon>Mycobacterium</taxon>
    </lineage>
</organism>
<dbReference type="EMBL" id="CP020809">
    <property type="protein sequence ID" value="ART73443.1"/>
    <property type="molecule type" value="Genomic_DNA"/>
</dbReference>
<proteinExistence type="predicted"/>
<protein>
    <submittedName>
        <fullName evidence="1">Uncharacterized protein</fullName>
    </submittedName>
</protein>
<name>A0A1Y0CDV4_9MYCO</name>
<reference evidence="1 2" key="1">
    <citation type="submission" date="2017-04" db="EMBL/GenBank/DDBJ databases">
        <title>Whole Genome Sequence of 1,4-Dioxane Degrading Bacterium Mycobacterium dioxanotrophicus PH-06.</title>
        <authorList>
            <person name="He Y."/>
        </authorList>
    </citation>
    <scope>NUCLEOTIDE SEQUENCE [LARGE SCALE GENOMIC DNA]</scope>
    <source>
        <strain evidence="1 2">PH-06</strain>
    </source>
</reference>